<comment type="caution">
    <text evidence="4">The sequence shown here is derived from an EMBL/GenBank/DDBJ whole genome shotgun (WGS) entry which is preliminary data.</text>
</comment>
<dbReference type="Proteomes" id="UP001549307">
    <property type="component" value="Unassembled WGS sequence"/>
</dbReference>
<keyword evidence="2" id="KW-1133">Transmembrane helix</keyword>
<feature type="compositionally biased region" description="Low complexity" evidence="1">
    <location>
        <begin position="39"/>
        <end position="62"/>
    </location>
</feature>
<evidence type="ECO:0000256" key="2">
    <source>
        <dbReference type="SAM" id="Phobius"/>
    </source>
</evidence>
<evidence type="ECO:0000313" key="5">
    <source>
        <dbReference type="Proteomes" id="UP001549307"/>
    </source>
</evidence>
<feature type="region of interest" description="Disordered" evidence="1">
    <location>
        <begin position="104"/>
        <end position="133"/>
    </location>
</feature>
<feature type="region of interest" description="Disordered" evidence="1">
    <location>
        <begin position="34"/>
        <end position="72"/>
    </location>
</feature>
<sequence>MGAFVGERRLFPKAARLILVGVVASALALQFAPPGTADAEPSASSSESAATAGPEATASPTPTAIPSPTAIPAPTISAAETASPTPTATSGATQPAVVEPVVTEPPATKPATNPPAEARNEPPAQADADLADPLTVRSYMDRGYLTKAYDAPLVISGGTAPYTAAVSDVPPGLTFDPASLRFTGMPTQEGYFRMPVTVTDSSDPAQSVVQEVAVDFYDYAPPQFRTVTGSEKFTDGVIGAWYSESILVWTVGGQPYTTALVSGALPPGMSWGQNAASGTPTAGGTYKFTVRFSDSYEFVDADFTLTVRASRPQPTGFPVPAAVLGEPYSAKIATVTGGVAPYRFWWATPRHMAGSLSWHDPGPDGLTIDANGVLQGTPTRAGSFQIFVYFSDSGLYNQWVFSTVVTVLETRPPVVEQPPAENPPAPAVPAPPAAVTPAGAVVPASGAELTSVDLAGVELAATGLESGRLNATLWAAVGLLAAGAALTAINSLRRRRNGPV</sequence>
<dbReference type="Pfam" id="PF05345">
    <property type="entry name" value="He_PIG"/>
    <property type="match status" value="2"/>
</dbReference>
<proteinExistence type="predicted"/>
<name>A0ABV2P950_9MICC</name>
<dbReference type="InterPro" id="IPR015919">
    <property type="entry name" value="Cadherin-like_sf"/>
</dbReference>
<keyword evidence="2" id="KW-0472">Membrane</keyword>
<dbReference type="InterPro" id="IPR013783">
    <property type="entry name" value="Ig-like_fold"/>
</dbReference>
<accession>A0ABV2P950</accession>
<feature type="chain" id="PRO_5046121732" evidence="3">
    <location>
        <begin position="40"/>
        <end position="500"/>
    </location>
</feature>
<keyword evidence="5" id="KW-1185">Reference proteome</keyword>
<keyword evidence="3" id="KW-0732">Signal</keyword>
<evidence type="ECO:0000313" key="4">
    <source>
        <dbReference type="EMBL" id="MET4541276.1"/>
    </source>
</evidence>
<organism evidence="4 5">
    <name type="scientific">Arthrobacter bambusae</name>
    <dbReference type="NCBI Taxonomy" id="1338426"/>
    <lineage>
        <taxon>Bacteria</taxon>
        <taxon>Bacillati</taxon>
        <taxon>Actinomycetota</taxon>
        <taxon>Actinomycetes</taxon>
        <taxon>Micrococcales</taxon>
        <taxon>Micrococcaceae</taxon>
        <taxon>Arthrobacter</taxon>
    </lineage>
</organism>
<reference evidence="4 5" key="1">
    <citation type="submission" date="2024-06" db="EMBL/GenBank/DDBJ databases">
        <title>Sorghum-associated microbial communities from plants grown in Nebraska, USA.</title>
        <authorList>
            <person name="Schachtman D."/>
        </authorList>
    </citation>
    <scope>NUCLEOTIDE SEQUENCE [LARGE SCALE GENOMIC DNA]</scope>
    <source>
        <strain evidence="4 5">3552</strain>
    </source>
</reference>
<keyword evidence="2" id="KW-0812">Transmembrane</keyword>
<gene>
    <name evidence="4" type="ORF">ABIE37_003071</name>
</gene>
<dbReference type="SUPFAM" id="SSF49313">
    <property type="entry name" value="Cadherin-like"/>
    <property type="match status" value="1"/>
</dbReference>
<evidence type="ECO:0000256" key="3">
    <source>
        <dbReference type="SAM" id="SignalP"/>
    </source>
</evidence>
<dbReference type="Gene3D" id="2.60.40.10">
    <property type="entry name" value="Immunoglobulins"/>
    <property type="match status" value="3"/>
</dbReference>
<feature type="signal peptide" evidence="3">
    <location>
        <begin position="1"/>
        <end position="39"/>
    </location>
</feature>
<feature type="transmembrane region" description="Helical" evidence="2">
    <location>
        <begin position="473"/>
        <end position="492"/>
    </location>
</feature>
<evidence type="ECO:0000256" key="1">
    <source>
        <dbReference type="SAM" id="MobiDB-lite"/>
    </source>
</evidence>
<dbReference type="EMBL" id="JBEPSN010000008">
    <property type="protein sequence ID" value="MET4541276.1"/>
    <property type="molecule type" value="Genomic_DNA"/>
</dbReference>
<protein>
    <submittedName>
        <fullName evidence="4">Uncharacterized protein</fullName>
    </submittedName>
</protein>